<proteinExistence type="predicted"/>
<organism evidence="3">
    <name type="scientific">bioreactor metagenome</name>
    <dbReference type="NCBI Taxonomy" id="1076179"/>
    <lineage>
        <taxon>unclassified sequences</taxon>
        <taxon>metagenomes</taxon>
        <taxon>ecological metagenomes</taxon>
    </lineage>
</organism>
<dbReference type="PANTHER" id="PTHR30255:SF2">
    <property type="entry name" value="SINGLE-STRANDED-DNA-SPECIFIC EXONUCLEASE RECJ"/>
    <property type="match status" value="1"/>
</dbReference>
<dbReference type="EMBL" id="VSSQ01000222">
    <property type="protein sequence ID" value="MPL86489.1"/>
    <property type="molecule type" value="Genomic_DNA"/>
</dbReference>
<dbReference type="Pfam" id="PF02272">
    <property type="entry name" value="DHHA1"/>
    <property type="match status" value="1"/>
</dbReference>
<feature type="domain" description="DHHA1" evidence="2">
    <location>
        <begin position="316"/>
        <end position="392"/>
    </location>
</feature>
<protein>
    <submittedName>
        <fullName evidence="3">Uncharacterized protein</fullName>
    </submittedName>
</protein>
<dbReference type="InterPro" id="IPR003156">
    <property type="entry name" value="DHHA1_dom"/>
</dbReference>
<accession>A0A644V572</accession>
<name>A0A644V572_9ZZZZ</name>
<dbReference type="AlphaFoldDB" id="A0A644V572"/>
<evidence type="ECO:0000259" key="1">
    <source>
        <dbReference type="Pfam" id="PF01368"/>
    </source>
</evidence>
<dbReference type="GO" id="GO:0004527">
    <property type="term" value="F:exonuclease activity"/>
    <property type="evidence" value="ECO:0007669"/>
    <property type="project" value="UniProtKB-KW"/>
</dbReference>
<sequence>MSLEEAAKNIAERLKEMEYVEMYSHHDADGISSAAIMSIALKRAGIAFRLRFLPVLSEEDVTNPDISLLCDLGASCAGLPETTMIVDHHVPYTTSKYHINPRLFGADGETELSAAGCAYLVANALSDNRDLAGLVLLGIIGDGQTVTGMNEKIIGEGIANNLINPGRGILLAGRTPKEQIEAAAAPYLPGLSGNSGEAEQIVKACSAKTSDEAYLGCFLSEIIARSNAAYDALTDLYGDTWGLEREIIQNAHSLTMVIDACGKAGRTDIAFGLACGDASLLKEAWEIALSFKKKVIQAADSARQLTKNAWMVDSVDTVSDVADMFAGSQKQPIFVLCRGASYLKVSARAPRTADVDFEQFITTAAKTFGGKGGGHRTRAGGELPLACEAEFIISLEAFA</sequence>
<dbReference type="InterPro" id="IPR038763">
    <property type="entry name" value="DHH_sf"/>
</dbReference>
<evidence type="ECO:0000313" key="3">
    <source>
        <dbReference type="EMBL" id="MPL86489.1"/>
    </source>
</evidence>
<comment type="caution">
    <text evidence="3">The sequence shown here is derived from an EMBL/GenBank/DDBJ whole genome shotgun (WGS) entry which is preliminary data.</text>
</comment>
<feature type="domain" description="DDH" evidence="1">
    <location>
        <begin position="23"/>
        <end position="139"/>
    </location>
</feature>
<evidence type="ECO:0000259" key="2">
    <source>
        <dbReference type="Pfam" id="PF02272"/>
    </source>
</evidence>
<dbReference type="GO" id="GO:0003676">
    <property type="term" value="F:nucleic acid binding"/>
    <property type="evidence" value="ECO:0007669"/>
    <property type="project" value="InterPro"/>
</dbReference>
<dbReference type="SUPFAM" id="SSF64182">
    <property type="entry name" value="DHH phosphoesterases"/>
    <property type="match status" value="1"/>
</dbReference>
<dbReference type="PANTHER" id="PTHR30255">
    <property type="entry name" value="SINGLE-STRANDED-DNA-SPECIFIC EXONUCLEASE RECJ"/>
    <property type="match status" value="1"/>
</dbReference>
<dbReference type="InterPro" id="IPR051673">
    <property type="entry name" value="SSDNA_exonuclease_RecJ"/>
</dbReference>
<reference evidence="3" key="1">
    <citation type="submission" date="2019-08" db="EMBL/GenBank/DDBJ databases">
        <authorList>
            <person name="Kucharzyk K."/>
            <person name="Murdoch R.W."/>
            <person name="Higgins S."/>
            <person name="Loffler F."/>
        </authorList>
    </citation>
    <scope>NUCLEOTIDE SEQUENCE</scope>
</reference>
<dbReference type="InterPro" id="IPR001667">
    <property type="entry name" value="DDH_dom"/>
</dbReference>
<dbReference type="Pfam" id="PF01368">
    <property type="entry name" value="DHH"/>
    <property type="match status" value="1"/>
</dbReference>
<gene>
    <name evidence="3" type="ORF">SDC9_32470</name>
</gene>
<dbReference type="Gene3D" id="3.90.1640.30">
    <property type="match status" value="1"/>
</dbReference>